<gene>
    <name evidence="2" type="ordered locus">Dd703_0270</name>
</gene>
<name>C6C7G9_MUSP7</name>
<protein>
    <submittedName>
        <fullName evidence="2">Beta-lactamase domain protein</fullName>
    </submittedName>
</protein>
<feature type="domain" description="Metallo-beta-lactamase" evidence="1">
    <location>
        <begin position="14"/>
        <end position="193"/>
    </location>
</feature>
<keyword evidence="3" id="KW-1185">Reference proteome</keyword>
<accession>C6C7G9</accession>
<dbReference type="Proteomes" id="UP000002734">
    <property type="component" value="Chromosome"/>
</dbReference>
<dbReference type="RefSeq" id="WP_012763910.1">
    <property type="nucleotide sequence ID" value="NC_012880.1"/>
</dbReference>
<evidence type="ECO:0000259" key="1">
    <source>
        <dbReference type="SMART" id="SM00849"/>
    </source>
</evidence>
<evidence type="ECO:0000313" key="3">
    <source>
        <dbReference type="Proteomes" id="UP000002734"/>
    </source>
</evidence>
<dbReference type="Gene3D" id="3.60.15.10">
    <property type="entry name" value="Ribonuclease Z/Hydroxyacylglutathione hydrolase-like"/>
    <property type="match status" value="1"/>
</dbReference>
<dbReference type="Pfam" id="PF12706">
    <property type="entry name" value="Lactamase_B_2"/>
    <property type="match status" value="1"/>
</dbReference>
<reference evidence="2" key="1">
    <citation type="submission" date="2009-06" db="EMBL/GenBank/DDBJ databases">
        <title>Complete sequence of Dickeya dadantii Ech703.</title>
        <authorList>
            <consortium name="US DOE Joint Genome Institute"/>
            <person name="Lucas S."/>
            <person name="Copeland A."/>
            <person name="Lapidus A."/>
            <person name="Glavina del Rio T."/>
            <person name="Dalin E."/>
            <person name="Tice H."/>
            <person name="Bruce D."/>
            <person name="Goodwin L."/>
            <person name="Pitluck S."/>
            <person name="Chertkov O."/>
            <person name="Brettin T."/>
            <person name="Detter J.C."/>
            <person name="Han C."/>
            <person name="Larimer F."/>
            <person name="Land M."/>
            <person name="Hauser L."/>
            <person name="Kyrpides N."/>
            <person name="Mikhailova N."/>
            <person name="Balakrishnan V."/>
            <person name="Glasner J."/>
            <person name="Perna N.T."/>
        </authorList>
    </citation>
    <scope>NUCLEOTIDE SEQUENCE [LARGE SCALE GENOMIC DNA]</scope>
    <source>
        <strain evidence="2">Ech703</strain>
    </source>
</reference>
<dbReference type="STRING" id="579405.Dd703_0270"/>
<organism evidence="2 3">
    <name type="scientific">Musicola paradisiaca (strain Ech703)</name>
    <name type="common">Dickeya paradisiaca</name>
    <name type="synonym">Dickeya dadantii</name>
    <dbReference type="NCBI Taxonomy" id="579405"/>
    <lineage>
        <taxon>Bacteria</taxon>
        <taxon>Pseudomonadati</taxon>
        <taxon>Pseudomonadota</taxon>
        <taxon>Gammaproteobacteria</taxon>
        <taxon>Enterobacterales</taxon>
        <taxon>Pectobacteriaceae</taxon>
        <taxon>Musicola</taxon>
    </lineage>
</organism>
<proteinExistence type="predicted"/>
<sequence length="353" mass="38807">MPTLIAVSGVGGKSPAAFMVEVDGFRLMLDLGEGPRPGQLPDIGELPPPDAICLSHAHIDHCGGLILREAWGYPPVYATERVWRQIPATWVAEEDRRILPEHGRCEIGPVLMITGRSGHSPGGIWMHVVAGGGLTYTGDWSTESSLFPFDLPPEAALLITDASYGDRAQSLAEQKAIMLQACRDGALIGVPGWGRAPDMALYLMEYGVVPRLCSQVQQEIKLLIDSQIPYLRQYLHHLLSHQSARPYRPDDVIICSDGTASSGLSAALRSQADRFHFIFSGQIPYSSPAMMMLQAGRARWLPWNVHPRLSDQLMLANLTHAQTVIPAFIEPHNASQIEEQLAGRVSWQTEHVF</sequence>
<dbReference type="SUPFAM" id="SSF56281">
    <property type="entry name" value="Metallo-hydrolase/oxidoreductase"/>
    <property type="match status" value="1"/>
</dbReference>
<dbReference type="AlphaFoldDB" id="C6C7G9"/>
<dbReference type="InterPro" id="IPR001279">
    <property type="entry name" value="Metallo-B-lactamas"/>
</dbReference>
<dbReference type="SMART" id="SM00849">
    <property type="entry name" value="Lactamase_B"/>
    <property type="match status" value="1"/>
</dbReference>
<dbReference type="eggNOG" id="COG1236">
    <property type="taxonomic scope" value="Bacteria"/>
</dbReference>
<evidence type="ECO:0000313" key="2">
    <source>
        <dbReference type="EMBL" id="ACS84087.1"/>
    </source>
</evidence>
<dbReference type="EMBL" id="CP001654">
    <property type="protein sequence ID" value="ACS84087.1"/>
    <property type="molecule type" value="Genomic_DNA"/>
</dbReference>
<dbReference type="HOGENOM" id="CLU_751522_0_0_6"/>
<dbReference type="KEGG" id="dda:Dd703_0270"/>
<dbReference type="InterPro" id="IPR036866">
    <property type="entry name" value="RibonucZ/Hydroxyglut_hydro"/>
</dbReference>